<accession>A0AAW1MQZ3</accession>
<evidence type="ECO:0000313" key="1">
    <source>
        <dbReference type="EMBL" id="KAK9751356.1"/>
    </source>
</evidence>
<proteinExistence type="predicted"/>
<name>A0AAW1MQZ3_POPJA</name>
<protein>
    <submittedName>
        <fullName evidence="1">Uncharacterized protein</fullName>
    </submittedName>
</protein>
<comment type="caution">
    <text evidence="1">The sequence shown here is derived from an EMBL/GenBank/DDBJ whole genome shotgun (WGS) entry which is preliminary data.</text>
</comment>
<evidence type="ECO:0000313" key="2">
    <source>
        <dbReference type="Proteomes" id="UP001458880"/>
    </source>
</evidence>
<dbReference type="Proteomes" id="UP001458880">
    <property type="component" value="Unassembled WGS sequence"/>
</dbReference>
<organism evidence="1 2">
    <name type="scientific">Popillia japonica</name>
    <name type="common">Japanese beetle</name>
    <dbReference type="NCBI Taxonomy" id="7064"/>
    <lineage>
        <taxon>Eukaryota</taxon>
        <taxon>Metazoa</taxon>
        <taxon>Ecdysozoa</taxon>
        <taxon>Arthropoda</taxon>
        <taxon>Hexapoda</taxon>
        <taxon>Insecta</taxon>
        <taxon>Pterygota</taxon>
        <taxon>Neoptera</taxon>
        <taxon>Endopterygota</taxon>
        <taxon>Coleoptera</taxon>
        <taxon>Polyphaga</taxon>
        <taxon>Scarabaeiformia</taxon>
        <taxon>Scarabaeidae</taxon>
        <taxon>Rutelinae</taxon>
        <taxon>Popillia</taxon>
    </lineage>
</organism>
<keyword evidence="2" id="KW-1185">Reference proteome</keyword>
<dbReference type="AlphaFoldDB" id="A0AAW1MQZ3"/>
<sequence>MLMEFPGYNSMIRRFDKIVTVEENDQDEDFEYNFFNANCNLHCYNNFHQAGYSVAYHDIETQEEVFVDGLLNA</sequence>
<reference evidence="1 2" key="1">
    <citation type="journal article" date="2024" name="BMC Genomics">
        <title>De novo assembly and annotation of Popillia japonica's genome with initial clues to its potential as an invasive pest.</title>
        <authorList>
            <person name="Cucini C."/>
            <person name="Boschi S."/>
            <person name="Funari R."/>
            <person name="Cardaioli E."/>
            <person name="Iannotti N."/>
            <person name="Marturano G."/>
            <person name="Paoli F."/>
            <person name="Bruttini M."/>
            <person name="Carapelli A."/>
            <person name="Frati F."/>
            <person name="Nardi F."/>
        </authorList>
    </citation>
    <scope>NUCLEOTIDE SEQUENCE [LARGE SCALE GENOMIC DNA]</scope>
    <source>
        <strain evidence="1">DMR45628</strain>
    </source>
</reference>
<dbReference type="EMBL" id="JASPKY010000029">
    <property type="protein sequence ID" value="KAK9751356.1"/>
    <property type="molecule type" value="Genomic_DNA"/>
</dbReference>
<gene>
    <name evidence="1" type="ORF">QE152_g5111</name>
</gene>